<dbReference type="WBParaSite" id="ES5_v2.g25442.t1">
    <property type="protein sequence ID" value="ES5_v2.g25442.t1"/>
    <property type="gene ID" value="ES5_v2.g25442"/>
</dbReference>
<evidence type="ECO:0000313" key="2">
    <source>
        <dbReference type="WBParaSite" id="ES5_v2.g25442.t1"/>
    </source>
</evidence>
<protein>
    <submittedName>
        <fullName evidence="2">Uncharacterized protein</fullName>
    </submittedName>
</protein>
<accession>A0AC34G7N8</accession>
<dbReference type="Proteomes" id="UP000887579">
    <property type="component" value="Unplaced"/>
</dbReference>
<proteinExistence type="predicted"/>
<name>A0AC34G7N8_9BILA</name>
<sequence length="160" mass="18204">MINQDNWDPFWRPLTNPCQVTAAICLTFGFNICALFCLIRTIKESNQLSTEAHKAKVGLLVISFWDLLIDAIYVLKQISDLLGDRGQINESLAFFLFDTQSWAMDLHNLSRLIFFLISCKAIRSAFLNFIGFSKAFNNQVLFIKSISSTSERGVRNQAMP</sequence>
<reference evidence="2" key="1">
    <citation type="submission" date="2022-11" db="UniProtKB">
        <authorList>
            <consortium name="WormBaseParasite"/>
        </authorList>
    </citation>
    <scope>IDENTIFICATION</scope>
</reference>
<evidence type="ECO:0000313" key="1">
    <source>
        <dbReference type="Proteomes" id="UP000887579"/>
    </source>
</evidence>
<organism evidence="1 2">
    <name type="scientific">Panagrolaimus sp. ES5</name>
    <dbReference type="NCBI Taxonomy" id="591445"/>
    <lineage>
        <taxon>Eukaryota</taxon>
        <taxon>Metazoa</taxon>
        <taxon>Ecdysozoa</taxon>
        <taxon>Nematoda</taxon>
        <taxon>Chromadorea</taxon>
        <taxon>Rhabditida</taxon>
        <taxon>Tylenchina</taxon>
        <taxon>Panagrolaimomorpha</taxon>
        <taxon>Panagrolaimoidea</taxon>
        <taxon>Panagrolaimidae</taxon>
        <taxon>Panagrolaimus</taxon>
    </lineage>
</organism>